<dbReference type="PANTHER" id="PTHR43459:SF1">
    <property type="entry name" value="EG:BACN32G11.4 PROTEIN"/>
    <property type="match status" value="1"/>
</dbReference>
<dbReference type="InterPro" id="IPR029045">
    <property type="entry name" value="ClpP/crotonase-like_dom_sf"/>
</dbReference>
<dbReference type="InterPro" id="IPR014748">
    <property type="entry name" value="Enoyl-CoA_hydra_C"/>
</dbReference>
<protein>
    <submittedName>
        <fullName evidence="2">Enoyl-CoA hydratase</fullName>
    </submittedName>
</protein>
<evidence type="ECO:0000256" key="1">
    <source>
        <dbReference type="ARBA" id="ARBA00005254"/>
    </source>
</evidence>
<dbReference type="AlphaFoldDB" id="A0A8E2I8Y7"/>
<comment type="similarity">
    <text evidence="1">Belongs to the enoyl-CoA hydratase/isomerase family.</text>
</comment>
<sequence>MGSLTYQTIDASIQGNTASIQFNRPTTLNALNTVMIKELVDCLNEMTLNEAIKIVVLQGKGKAFSSGGDIKEMFQLQGEEEFFLVMDDINQLITTLYTMPKLTIAGIEGAAAGLGLSIALATDYIISDSTSKLAMNFIGIGLVPDGGGHFLLKRRMGEQKAKKFIWQGKVLTAEEALKAEIIDEIANDVNMAIEDKLRQWKTKPLEAMLQTKKIYNELQMQELIKTLELEKHAQWKMRHTKDHFEGIQAFIEKRNPKFIGE</sequence>
<dbReference type="Proteomes" id="UP000189761">
    <property type="component" value="Unassembled WGS sequence"/>
</dbReference>
<dbReference type="GO" id="GO:0003824">
    <property type="term" value="F:catalytic activity"/>
    <property type="evidence" value="ECO:0007669"/>
    <property type="project" value="UniProtKB-ARBA"/>
</dbReference>
<comment type="caution">
    <text evidence="2">The sequence shown here is derived from an EMBL/GenBank/DDBJ whole genome shotgun (WGS) entry which is preliminary data.</text>
</comment>
<dbReference type="Gene3D" id="3.90.226.10">
    <property type="entry name" value="2-enoyl-CoA Hydratase, Chain A, domain 1"/>
    <property type="match status" value="1"/>
</dbReference>
<proteinExistence type="inferred from homology"/>
<dbReference type="CDD" id="cd06558">
    <property type="entry name" value="crotonase-like"/>
    <property type="match status" value="1"/>
</dbReference>
<dbReference type="RefSeq" id="WP_071976808.1">
    <property type="nucleotide sequence ID" value="NZ_CP065424.1"/>
</dbReference>
<organism evidence="2 3">
    <name type="scientific">Heyndrickxia oleronia</name>
    <dbReference type="NCBI Taxonomy" id="38875"/>
    <lineage>
        <taxon>Bacteria</taxon>
        <taxon>Bacillati</taxon>
        <taxon>Bacillota</taxon>
        <taxon>Bacilli</taxon>
        <taxon>Bacillales</taxon>
        <taxon>Bacillaceae</taxon>
        <taxon>Heyndrickxia</taxon>
    </lineage>
</organism>
<dbReference type="NCBIfam" id="NF005804">
    <property type="entry name" value="PRK07659.1"/>
    <property type="match status" value="1"/>
</dbReference>
<dbReference type="EMBL" id="MTLA01000105">
    <property type="protein sequence ID" value="OOP68502.1"/>
    <property type="molecule type" value="Genomic_DNA"/>
</dbReference>
<dbReference type="InterPro" id="IPR001753">
    <property type="entry name" value="Enoyl-CoA_hydra/iso"/>
</dbReference>
<dbReference type="Gene3D" id="1.10.12.10">
    <property type="entry name" value="Lyase 2-enoyl-coa Hydratase, Chain A, domain 2"/>
    <property type="match status" value="1"/>
</dbReference>
<accession>A0A8E2I8Y7</accession>
<name>A0A8E2I8Y7_9BACI</name>
<dbReference type="SUPFAM" id="SSF52096">
    <property type="entry name" value="ClpP/crotonase"/>
    <property type="match status" value="1"/>
</dbReference>
<keyword evidence="3" id="KW-1185">Reference proteome</keyword>
<gene>
    <name evidence="2" type="ORF">BWZ43_10100</name>
</gene>
<reference evidence="2 3" key="1">
    <citation type="submission" date="2017-01" db="EMBL/GenBank/DDBJ databases">
        <title>Draft genome sequence of Bacillus oleronius.</title>
        <authorList>
            <person name="Allam M."/>
        </authorList>
    </citation>
    <scope>NUCLEOTIDE SEQUENCE [LARGE SCALE GENOMIC DNA]</scope>
    <source>
        <strain evidence="2 3">DSM 9356</strain>
    </source>
</reference>
<evidence type="ECO:0000313" key="2">
    <source>
        <dbReference type="EMBL" id="OOP68502.1"/>
    </source>
</evidence>
<dbReference type="PANTHER" id="PTHR43459">
    <property type="entry name" value="ENOYL-COA HYDRATASE"/>
    <property type="match status" value="1"/>
</dbReference>
<dbReference type="Pfam" id="PF00378">
    <property type="entry name" value="ECH_1"/>
    <property type="match status" value="1"/>
</dbReference>
<evidence type="ECO:0000313" key="3">
    <source>
        <dbReference type="Proteomes" id="UP000189761"/>
    </source>
</evidence>